<dbReference type="KEGG" id="tsr:106539684"/>
<accession>A0A6I9XZR6</accession>
<name>A0A6I9XZR6_9SAUR</name>
<organism evidence="2 3">
    <name type="scientific">Thamnophis sirtalis</name>
    <dbReference type="NCBI Taxonomy" id="35019"/>
    <lineage>
        <taxon>Eukaryota</taxon>
        <taxon>Metazoa</taxon>
        <taxon>Chordata</taxon>
        <taxon>Craniata</taxon>
        <taxon>Vertebrata</taxon>
        <taxon>Euteleostomi</taxon>
        <taxon>Lepidosauria</taxon>
        <taxon>Squamata</taxon>
        <taxon>Bifurcata</taxon>
        <taxon>Unidentata</taxon>
        <taxon>Episquamata</taxon>
        <taxon>Toxicofera</taxon>
        <taxon>Serpentes</taxon>
        <taxon>Colubroidea</taxon>
        <taxon>Colubridae</taxon>
        <taxon>Natricinae</taxon>
        <taxon>Thamnophis</taxon>
    </lineage>
</organism>
<evidence type="ECO:0000256" key="1">
    <source>
        <dbReference type="SAM" id="MobiDB-lite"/>
    </source>
</evidence>
<feature type="region of interest" description="Disordered" evidence="1">
    <location>
        <begin position="131"/>
        <end position="152"/>
    </location>
</feature>
<protein>
    <submittedName>
        <fullName evidence="3">Testis development-related protein</fullName>
    </submittedName>
</protein>
<evidence type="ECO:0000313" key="3">
    <source>
        <dbReference type="RefSeq" id="XP_013910005.1"/>
    </source>
</evidence>
<dbReference type="InterPro" id="IPR031399">
    <property type="entry name" value="TDRP"/>
</dbReference>
<dbReference type="GO" id="GO:0007283">
    <property type="term" value="P:spermatogenesis"/>
    <property type="evidence" value="ECO:0007669"/>
    <property type="project" value="InterPro"/>
</dbReference>
<dbReference type="PANTHER" id="PTHR35663">
    <property type="entry name" value="TESTIS DEVELOPMENT-RELATED PROTEIN-RELATED"/>
    <property type="match status" value="1"/>
</dbReference>
<reference evidence="3" key="1">
    <citation type="submission" date="2025-08" db="UniProtKB">
        <authorList>
            <consortium name="RefSeq"/>
        </authorList>
    </citation>
    <scope>IDENTIFICATION</scope>
</reference>
<gene>
    <name evidence="3" type="primary">LOC106539684</name>
</gene>
<dbReference type="GeneID" id="106539684"/>
<dbReference type="Pfam" id="PF15683">
    <property type="entry name" value="TDRP"/>
    <property type="match status" value="1"/>
</dbReference>
<dbReference type="RefSeq" id="XP_013910005.1">
    <property type="nucleotide sequence ID" value="XM_014054530.1"/>
</dbReference>
<dbReference type="PANTHER" id="PTHR35663:SF3">
    <property type="entry name" value="GENE, 30191-RELATED"/>
    <property type="match status" value="1"/>
</dbReference>
<proteinExistence type="predicted"/>
<keyword evidence="2" id="KW-1185">Reference proteome</keyword>
<evidence type="ECO:0000313" key="2">
    <source>
        <dbReference type="Proteomes" id="UP000504617"/>
    </source>
</evidence>
<dbReference type="AlphaFoldDB" id="A0A6I9XZR6"/>
<dbReference type="OrthoDB" id="9940890at2759"/>
<dbReference type="Proteomes" id="UP000504617">
    <property type="component" value="Unplaced"/>
</dbReference>
<sequence>MTQGFWRAYKTKVMQALGGELQEEDLQDESENPQLVETTDSIMLSEEGLNSVSQLARRVQGAGAKGWRTMSSLFSREDEDQLLAPEAAADHPLAAKPAEEEAEKKAAGLWDVFATKWQQTSALEKLTAKVDSSEEKVEGSGGSGVMPAEEVNDLGHDNDLREAEGVAFKWSFVTNKLAELKNKNIPKSN</sequence>